<feature type="region of interest" description="Disordered" evidence="1">
    <location>
        <begin position="1"/>
        <end position="101"/>
    </location>
</feature>
<proteinExistence type="predicted"/>
<evidence type="ECO:0000313" key="3">
    <source>
        <dbReference type="EMBL" id="KAH7968956.1"/>
    </source>
</evidence>
<feature type="compositionally biased region" description="Polar residues" evidence="1">
    <location>
        <begin position="1"/>
        <end position="19"/>
    </location>
</feature>
<dbReference type="EMBL" id="JABSTV010001248">
    <property type="protein sequence ID" value="KAH7968955.1"/>
    <property type="molecule type" value="Genomic_DNA"/>
</dbReference>
<reference evidence="3" key="2">
    <citation type="submission" date="2021-09" db="EMBL/GenBank/DDBJ databases">
        <authorList>
            <person name="Jia N."/>
            <person name="Wang J."/>
            <person name="Shi W."/>
            <person name="Du L."/>
            <person name="Sun Y."/>
            <person name="Zhan W."/>
            <person name="Jiang J."/>
            <person name="Wang Q."/>
            <person name="Zhang B."/>
            <person name="Ji P."/>
            <person name="Sakyi L.B."/>
            <person name="Cui X."/>
            <person name="Yuan T."/>
            <person name="Jiang B."/>
            <person name="Yang W."/>
            <person name="Lam T.T.-Y."/>
            <person name="Chang Q."/>
            <person name="Ding S."/>
            <person name="Wang X."/>
            <person name="Zhu J."/>
            <person name="Ruan X."/>
            <person name="Zhao L."/>
            <person name="Wei J."/>
            <person name="Que T."/>
            <person name="Du C."/>
            <person name="Cheng J."/>
            <person name="Dai P."/>
            <person name="Han X."/>
            <person name="Huang E."/>
            <person name="Gao Y."/>
            <person name="Liu J."/>
            <person name="Shao H."/>
            <person name="Ye R."/>
            <person name="Li L."/>
            <person name="Wei W."/>
            <person name="Wang X."/>
            <person name="Wang C."/>
            <person name="Huo Q."/>
            <person name="Li W."/>
            <person name="Guo W."/>
            <person name="Chen H."/>
            <person name="Chen S."/>
            <person name="Zhou L."/>
            <person name="Zhou L."/>
            <person name="Ni X."/>
            <person name="Tian J."/>
            <person name="Zhou Y."/>
            <person name="Sheng Y."/>
            <person name="Liu T."/>
            <person name="Pan Y."/>
            <person name="Xia L."/>
            <person name="Li J."/>
            <person name="Zhao F."/>
            <person name="Cao W."/>
        </authorList>
    </citation>
    <scope>NUCLEOTIDE SEQUENCE</scope>
    <source>
        <strain evidence="3">Rsan-2018</strain>
        <tissue evidence="3">Larvae</tissue>
    </source>
</reference>
<evidence type="ECO:0000256" key="1">
    <source>
        <dbReference type="SAM" id="MobiDB-lite"/>
    </source>
</evidence>
<sequence length="101" mass="10802">MWQRSSTAHQWVGPPSSQVRRMRWWKSPSSGPQPDGSLPLPVDAVIGGAVSSPSTTTTPSRGLSKSHAGRLVARSACRPAPARWTPSEPGYKRPTSSRSAP</sequence>
<dbReference type="EMBL" id="JABSTV010001248">
    <property type="protein sequence ID" value="KAH7968956.1"/>
    <property type="molecule type" value="Genomic_DNA"/>
</dbReference>
<protein>
    <submittedName>
        <fullName evidence="3">Uncharacterized protein</fullName>
    </submittedName>
</protein>
<evidence type="ECO:0000313" key="2">
    <source>
        <dbReference type="EMBL" id="KAH7968955.1"/>
    </source>
</evidence>
<comment type="caution">
    <text evidence="3">The sequence shown here is derived from an EMBL/GenBank/DDBJ whole genome shotgun (WGS) entry which is preliminary data.</text>
</comment>
<dbReference type="Proteomes" id="UP000821837">
    <property type="component" value="Unassembled WGS sequence"/>
</dbReference>
<reference evidence="3" key="1">
    <citation type="journal article" date="2020" name="Cell">
        <title>Large-Scale Comparative Analyses of Tick Genomes Elucidate Their Genetic Diversity and Vector Capacities.</title>
        <authorList>
            <consortium name="Tick Genome and Microbiome Consortium (TIGMIC)"/>
            <person name="Jia N."/>
            <person name="Wang J."/>
            <person name="Shi W."/>
            <person name="Du L."/>
            <person name="Sun Y."/>
            <person name="Zhan W."/>
            <person name="Jiang J.F."/>
            <person name="Wang Q."/>
            <person name="Zhang B."/>
            <person name="Ji P."/>
            <person name="Bell-Sakyi L."/>
            <person name="Cui X.M."/>
            <person name="Yuan T.T."/>
            <person name="Jiang B.G."/>
            <person name="Yang W.F."/>
            <person name="Lam T.T."/>
            <person name="Chang Q.C."/>
            <person name="Ding S.J."/>
            <person name="Wang X.J."/>
            <person name="Zhu J.G."/>
            <person name="Ruan X.D."/>
            <person name="Zhao L."/>
            <person name="Wei J.T."/>
            <person name="Ye R.Z."/>
            <person name="Que T.C."/>
            <person name="Du C.H."/>
            <person name="Zhou Y.H."/>
            <person name="Cheng J.X."/>
            <person name="Dai P.F."/>
            <person name="Guo W.B."/>
            <person name="Han X.H."/>
            <person name="Huang E.J."/>
            <person name="Li L.F."/>
            <person name="Wei W."/>
            <person name="Gao Y.C."/>
            <person name="Liu J.Z."/>
            <person name="Shao H.Z."/>
            <person name="Wang X."/>
            <person name="Wang C.C."/>
            <person name="Yang T.C."/>
            <person name="Huo Q.B."/>
            <person name="Li W."/>
            <person name="Chen H.Y."/>
            <person name="Chen S.E."/>
            <person name="Zhou L.G."/>
            <person name="Ni X.B."/>
            <person name="Tian J.H."/>
            <person name="Sheng Y."/>
            <person name="Liu T."/>
            <person name="Pan Y.S."/>
            <person name="Xia L.Y."/>
            <person name="Li J."/>
            <person name="Zhao F."/>
            <person name="Cao W.C."/>
        </authorList>
    </citation>
    <scope>NUCLEOTIDE SEQUENCE</scope>
    <source>
        <strain evidence="3">Rsan-2018</strain>
    </source>
</reference>
<feature type="compositionally biased region" description="Low complexity" evidence="1">
    <location>
        <begin position="51"/>
        <end position="60"/>
    </location>
</feature>
<name>A0A9D4T211_RHISA</name>
<keyword evidence="4" id="KW-1185">Reference proteome</keyword>
<dbReference type="AlphaFoldDB" id="A0A9D4T211"/>
<evidence type="ECO:0000313" key="4">
    <source>
        <dbReference type="Proteomes" id="UP000821837"/>
    </source>
</evidence>
<organism evidence="3 4">
    <name type="scientific">Rhipicephalus sanguineus</name>
    <name type="common">Brown dog tick</name>
    <name type="synonym">Ixodes sanguineus</name>
    <dbReference type="NCBI Taxonomy" id="34632"/>
    <lineage>
        <taxon>Eukaryota</taxon>
        <taxon>Metazoa</taxon>
        <taxon>Ecdysozoa</taxon>
        <taxon>Arthropoda</taxon>
        <taxon>Chelicerata</taxon>
        <taxon>Arachnida</taxon>
        <taxon>Acari</taxon>
        <taxon>Parasitiformes</taxon>
        <taxon>Ixodida</taxon>
        <taxon>Ixodoidea</taxon>
        <taxon>Ixodidae</taxon>
        <taxon>Rhipicephalinae</taxon>
        <taxon>Rhipicephalus</taxon>
        <taxon>Rhipicephalus</taxon>
    </lineage>
</organism>
<accession>A0A9D4T211</accession>
<gene>
    <name evidence="2" type="ORF">HPB52_013199</name>
    <name evidence="3" type="ORF">HPB52_013200</name>
</gene>